<dbReference type="PANTHER" id="PTHR19848:SF8">
    <property type="entry name" value="F-BOX AND WD REPEAT DOMAIN CONTAINING 7"/>
    <property type="match status" value="1"/>
</dbReference>
<organism evidence="7 8">
    <name type="scientific">Thalassiosira pseudonana</name>
    <name type="common">Marine diatom</name>
    <name type="synonym">Cyclotella nana</name>
    <dbReference type="NCBI Taxonomy" id="35128"/>
    <lineage>
        <taxon>Eukaryota</taxon>
        <taxon>Sar</taxon>
        <taxon>Stramenopiles</taxon>
        <taxon>Ochrophyta</taxon>
        <taxon>Bacillariophyta</taxon>
        <taxon>Coscinodiscophyceae</taxon>
        <taxon>Thalassiosirophycidae</taxon>
        <taxon>Thalassiosirales</taxon>
        <taxon>Thalassiosiraceae</taxon>
        <taxon>Thalassiosira</taxon>
    </lineage>
</organism>
<evidence type="ECO:0000313" key="8">
    <source>
        <dbReference type="Proteomes" id="UP000001449"/>
    </source>
</evidence>
<keyword evidence="4" id="KW-0175">Coiled coil</keyword>
<name>B8C8Z1_THAPS</name>
<dbReference type="InterPro" id="IPR003961">
    <property type="entry name" value="FN3_dom"/>
</dbReference>
<feature type="repeat" description="WD" evidence="3">
    <location>
        <begin position="1090"/>
        <end position="1129"/>
    </location>
</feature>
<dbReference type="Pfam" id="PF00400">
    <property type="entry name" value="WD40"/>
    <property type="match status" value="3"/>
</dbReference>
<dbReference type="Gene3D" id="1.25.40.10">
    <property type="entry name" value="Tetratricopeptide repeat domain"/>
    <property type="match status" value="1"/>
</dbReference>
<dbReference type="HOGENOM" id="CLU_273380_0_0_1"/>
<dbReference type="KEGG" id="tps:THAPSDRAFT_8255"/>
<gene>
    <name evidence="7" type="ORF">THAPSDRAFT_8255</name>
</gene>
<dbReference type="CDD" id="cd00063">
    <property type="entry name" value="FN3"/>
    <property type="match status" value="1"/>
</dbReference>
<keyword evidence="1 3" id="KW-0853">WD repeat</keyword>
<feature type="compositionally biased region" description="Polar residues" evidence="5">
    <location>
        <begin position="72"/>
        <end position="87"/>
    </location>
</feature>
<evidence type="ECO:0000256" key="4">
    <source>
        <dbReference type="SAM" id="Coils"/>
    </source>
</evidence>
<evidence type="ECO:0000256" key="2">
    <source>
        <dbReference type="ARBA" id="ARBA00022737"/>
    </source>
</evidence>
<dbReference type="GeneID" id="7451034"/>
<feature type="coiled-coil region" evidence="4">
    <location>
        <begin position="737"/>
        <end position="785"/>
    </location>
</feature>
<feature type="domain" description="Fibronectin type-III" evidence="6">
    <location>
        <begin position="152"/>
        <end position="252"/>
    </location>
</feature>
<dbReference type="Proteomes" id="UP000001449">
    <property type="component" value="Chromosome 10"/>
</dbReference>
<feature type="repeat" description="WD" evidence="3">
    <location>
        <begin position="967"/>
        <end position="997"/>
    </location>
</feature>
<dbReference type="InterPro" id="IPR036322">
    <property type="entry name" value="WD40_repeat_dom_sf"/>
</dbReference>
<dbReference type="SMART" id="SM00060">
    <property type="entry name" value="FN3"/>
    <property type="match status" value="1"/>
</dbReference>
<evidence type="ECO:0000313" key="7">
    <source>
        <dbReference type="EMBL" id="EED89759.1"/>
    </source>
</evidence>
<dbReference type="RefSeq" id="XP_002292563.1">
    <property type="nucleotide sequence ID" value="XM_002292527.1"/>
</dbReference>
<dbReference type="PROSITE" id="PS50082">
    <property type="entry name" value="WD_REPEATS_2"/>
    <property type="match status" value="2"/>
</dbReference>
<dbReference type="SUPFAM" id="SSF50978">
    <property type="entry name" value="WD40 repeat-like"/>
    <property type="match status" value="1"/>
</dbReference>
<accession>B8C8Z1</accession>
<feature type="compositionally biased region" description="Basic and acidic residues" evidence="5">
    <location>
        <begin position="88"/>
        <end position="97"/>
    </location>
</feature>
<dbReference type="InterPro" id="IPR001680">
    <property type="entry name" value="WD40_rpt"/>
</dbReference>
<evidence type="ECO:0000256" key="3">
    <source>
        <dbReference type="PROSITE-ProRule" id="PRU00221"/>
    </source>
</evidence>
<dbReference type="InterPro" id="IPR011990">
    <property type="entry name" value="TPR-like_helical_dom_sf"/>
</dbReference>
<dbReference type="PROSITE" id="PS50853">
    <property type="entry name" value="FN3"/>
    <property type="match status" value="1"/>
</dbReference>
<dbReference type="eggNOG" id="KOG0274">
    <property type="taxonomic scope" value="Eukaryota"/>
</dbReference>
<dbReference type="SUPFAM" id="SSF48452">
    <property type="entry name" value="TPR-like"/>
    <property type="match status" value="1"/>
</dbReference>
<dbReference type="SMART" id="SM00320">
    <property type="entry name" value="WD40"/>
    <property type="match status" value="4"/>
</dbReference>
<dbReference type="InterPro" id="IPR013783">
    <property type="entry name" value="Ig-like_fold"/>
</dbReference>
<feature type="region of interest" description="Disordered" evidence="5">
    <location>
        <begin position="72"/>
        <end position="97"/>
    </location>
</feature>
<dbReference type="EMBL" id="CM000646">
    <property type="protein sequence ID" value="EED89759.1"/>
    <property type="molecule type" value="Genomic_DNA"/>
</dbReference>
<reference evidence="7 8" key="1">
    <citation type="journal article" date="2004" name="Science">
        <title>The genome of the diatom Thalassiosira pseudonana: ecology, evolution, and metabolism.</title>
        <authorList>
            <person name="Armbrust E.V."/>
            <person name="Berges J.A."/>
            <person name="Bowler C."/>
            <person name="Green B.R."/>
            <person name="Martinez D."/>
            <person name="Putnam N.H."/>
            <person name="Zhou S."/>
            <person name="Allen A.E."/>
            <person name="Apt K.E."/>
            <person name="Bechner M."/>
            <person name="Brzezinski M.A."/>
            <person name="Chaal B.K."/>
            <person name="Chiovitti A."/>
            <person name="Davis A.K."/>
            <person name="Demarest M.S."/>
            <person name="Detter J.C."/>
            <person name="Glavina T."/>
            <person name="Goodstein D."/>
            <person name="Hadi M.Z."/>
            <person name="Hellsten U."/>
            <person name="Hildebrand M."/>
            <person name="Jenkins B.D."/>
            <person name="Jurka J."/>
            <person name="Kapitonov V.V."/>
            <person name="Kroger N."/>
            <person name="Lau W.W."/>
            <person name="Lane T.W."/>
            <person name="Larimer F.W."/>
            <person name="Lippmeier J.C."/>
            <person name="Lucas S."/>
            <person name="Medina M."/>
            <person name="Montsant A."/>
            <person name="Obornik M."/>
            <person name="Parker M.S."/>
            <person name="Palenik B."/>
            <person name="Pazour G.J."/>
            <person name="Richardson P.M."/>
            <person name="Rynearson T.A."/>
            <person name="Saito M.A."/>
            <person name="Schwartz D.C."/>
            <person name="Thamatrakoln K."/>
            <person name="Valentin K."/>
            <person name="Vardi A."/>
            <person name="Wilkerson F.P."/>
            <person name="Rokhsar D.S."/>
        </authorList>
    </citation>
    <scope>NUCLEOTIDE SEQUENCE [LARGE SCALE GENOMIC DNA]</scope>
    <source>
        <strain evidence="7 8">CCMP1335</strain>
    </source>
</reference>
<dbReference type="Gene3D" id="2.130.10.10">
    <property type="entry name" value="YVTN repeat-like/Quinoprotein amine dehydrogenase"/>
    <property type="match status" value="1"/>
</dbReference>
<evidence type="ECO:0000259" key="6">
    <source>
        <dbReference type="PROSITE" id="PS50853"/>
    </source>
</evidence>
<dbReference type="OMA" id="CHANLLA"/>
<dbReference type="InParanoid" id="B8C8Z1"/>
<proteinExistence type="predicted"/>
<protein>
    <recommendedName>
        <fullName evidence="6">Fibronectin type-III domain-containing protein</fullName>
    </recommendedName>
</protein>
<evidence type="ECO:0000256" key="1">
    <source>
        <dbReference type="ARBA" id="ARBA00022574"/>
    </source>
</evidence>
<dbReference type="AlphaFoldDB" id="B8C8Z1"/>
<dbReference type="InterPro" id="IPR036116">
    <property type="entry name" value="FN3_sf"/>
</dbReference>
<keyword evidence="8" id="KW-1185">Reference proteome</keyword>
<evidence type="ECO:0000256" key="5">
    <source>
        <dbReference type="SAM" id="MobiDB-lite"/>
    </source>
</evidence>
<keyword evidence="2" id="KW-0677">Repeat</keyword>
<dbReference type="PANTHER" id="PTHR19848">
    <property type="entry name" value="WD40 REPEAT PROTEIN"/>
    <property type="match status" value="1"/>
</dbReference>
<dbReference type="InterPro" id="IPR015943">
    <property type="entry name" value="WD40/YVTN_repeat-like_dom_sf"/>
</dbReference>
<dbReference type="SUPFAM" id="SSF49265">
    <property type="entry name" value="Fibronectin type III"/>
    <property type="match status" value="1"/>
</dbReference>
<reference evidence="7 8" key="2">
    <citation type="journal article" date="2008" name="Nature">
        <title>The Phaeodactylum genome reveals the evolutionary history of diatom genomes.</title>
        <authorList>
            <person name="Bowler C."/>
            <person name="Allen A.E."/>
            <person name="Badger J.H."/>
            <person name="Grimwood J."/>
            <person name="Jabbari K."/>
            <person name="Kuo A."/>
            <person name="Maheswari U."/>
            <person name="Martens C."/>
            <person name="Maumus F."/>
            <person name="Otillar R.P."/>
            <person name="Rayko E."/>
            <person name="Salamov A."/>
            <person name="Vandepoele K."/>
            <person name="Beszteri B."/>
            <person name="Gruber A."/>
            <person name="Heijde M."/>
            <person name="Katinka M."/>
            <person name="Mock T."/>
            <person name="Valentin K."/>
            <person name="Verret F."/>
            <person name="Berges J.A."/>
            <person name="Brownlee C."/>
            <person name="Cadoret J.P."/>
            <person name="Chiovitti A."/>
            <person name="Choi C.J."/>
            <person name="Coesel S."/>
            <person name="De Martino A."/>
            <person name="Detter J.C."/>
            <person name="Durkin C."/>
            <person name="Falciatore A."/>
            <person name="Fournet J."/>
            <person name="Haruta M."/>
            <person name="Huysman M.J."/>
            <person name="Jenkins B.D."/>
            <person name="Jiroutova K."/>
            <person name="Jorgensen R.E."/>
            <person name="Joubert Y."/>
            <person name="Kaplan A."/>
            <person name="Kroger N."/>
            <person name="Kroth P.G."/>
            <person name="La Roche J."/>
            <person name="Lindquist E."/>
            <person name="Lommer M."/>
            <person name="Martin-Jezequel V."/>
            <person name="Lopez P.J."/>
            <person name="Lucas S."/>
            <person name="Mangogna M."/>
            <person name="McGinnis K."/>
            <person name="Medlin L.K."/>
            <person name="Montsant A."/>
            <person name="Oudot-Le Secq M.P."/>
            <person name="Napoli C."/>
            <person name="Obornik M."/>
            <person name="Parker M.S."/>
            <person name="Petit J.L."/>
            <person name="Porcel B.M."/>
            <person name="Poulsen N."/>
            <person name="Robison M."/>
            <person name="Rychlewski L."/>
            <person name="Rynearson T.A."/>
            <person name="Schmutz J."/>
            <person name="Shapiro H."/>
            <person name="Siaut M."/>
            <person name="Stanley M."/>
            <person name="Sussman M.R."/>
            <person name="Taylor A.R."/>
            <person name="Vardi A."/>
            <person name="von Dassow P."/>
            <person name="Vyverman W."/>
            <person name="Willis A."/>
            <person name="Wyrwicz L.S."/>
            <person name="Rokhsar D.S."/>
            <person name="Weissenbach J."/>
            <person name="Armbrust E.V."/>
            <person name="Green B.R."/>
            <person name="Van de Peer Y."/>
            <person name="Grigoriev I.V."/>
        </authorList>
    </citation>
    <scope>NUCLEOTIDE SEQUENCE [LARGE SCALE GENOMIC DNA]</scope>
    <source>
        <strain evidence="7 8">CCMP1335</strain>
    </source>
</reference>
<dbReference type="PaxDb" id="35128-Thaps8255"/>
<sequence>MKDSSDDKALLHNLDANHYDILRRADQQFRLSAQLQQYDADVSELSLRNRAALASINNQERRVRQMQTILMSSSTSLEPTAKLSQPLSEDRRDRVAQVEDVNTISVEGPPTEQKSTSPRRYEIPISTESLLDTSATRRLRQRKNPPFATPNPPTNLVVTSVSPNSFTLEWETSSTDAYDYEIQFNYSSSDGDIQVTQSCSRWCLKKPVPQGKFVVMGLHPNRQYRDIAIRCRNSFGLSGFSDTIESVYTFDAAVANDYQCRKRKFLYRIDHINQSIRRINQSKLDIPVRQVLLARKMSKTQDRILELGAESSRVMMIGTATDNDIVSSPVLHGSRQAFSKEDLQRKLQDELVSCRKSIAQWRADIINLDKESEAMIAELESKTAQLNERKAAWLQFEHRYSIVSNMKKAVSKQPMEIQAYYLLMWRAVTLHRLDMRKVIDSLTCSCRRRICAAAWRKLRALVPTRRENEKQSKATVDGIGGVLLQTAEACVEDTLNDASTLVRNLINMRKDAFGDHNDANDSATANYPSQILCEEDRAIMAKGDLLFNAGYHESSLKFYESVVSKMGTRDYFDGMKALDAFALYSAVNGSVAQCHANLLAWDKAIVYFNRQLSLAEEGNLDSPMAHAMLGLGTCYYAKCDFEYAHGLFERTLELIVSRGDVGIEPTTLYSWLKKTCDLLNRPKDAAKYDEQIYNTRDTRSEQVQSALKSMDSLKQRLVNITASKSRVVNLQVASVYFVQLQREKTKKERRIKDAMEDLATSHQFLNKLRDLENQLTAEIEEATYSKKSRMVSLLVQGSPQEIKTAELIRRLNHRLTILQSKLDECVHSIETKKSRIDNLKDDIAVMEEEIVIEDGPLMRRVLEGRQYRCMSLNAINVARGDVTGTSKGTIEKIVSCEGKECYINNLTTGKLEYVFTGDEEGRHIGEVNGHTATITALFQHGNRLYTGSMDASVIGWNTSKMTKLFIGRGHEATITSIFADDDQLVTGSADTNIIIWNKDNGTIYTCHQRLVLGNGNVTALQYGELEVITGDSLGNISIWWIETGKLLQSCKVHDSRVTALQVDATKAVSCSLDMLIQVIDIIKGERLLTLRGHSAPILAVAFDARGIVSVSSDGELRHWHWNDEDTPNNLIDSSTERIQFDATRSLEEDAEQSDGEYNRQRIQLNAISQQQRRSNHHS</sequence>
<dbReference type="Gene3D" id="2.60.40.10">
    <property type="entry name" value="Immunoglobulins"/>
    <property type="match status" value="1"/>
</dbReference>
<dbReference type="STRING" id="35128.B8C8Z1"/>
<dbReference type="Pfam" id="PF00041">
    <property type="entry name" value="fn3"/>
    <property type="match status" value="1"/>
</dbReference>